<evidence type="ECO:0000313" key="2">
    <source>
        <dbReference type="EMBL" id="WIM06076.1"/>
    </source>
</evidence>
<proteinExistence type="predicted"/>
<dbReference type="GO" id="GO:0009399">
    <property type="term" value="P:nitrogen fixation"/>
    <property type="evidence" value="ECO:0007669"/>
    <property type="project" value="InterPro"/>
</dbReference>
<dbReference type="Proteomes" id="UP001234916">
    <property type="component" value="Chromosome"/>
</dbReference>
<name>A0AA49J021_9PROT</name>
<evidence type="ECO:0000256" key="1">
    <source>
        <dbReference type="SAM" id="MobiDB-lite"/>
    </source>
</evidence>
<organism evidence="2">
    <name type="scientific">Candidatus Nitricoxidivorans perseverans</name>
    <dbReference type="NCBI Taxonomy" id="2975601"/>
    <lineage>
        <taxon>Bacteria</taxon>
        <taxon>Pseudomonadati</taxon>
        <taxon>Pseudomonadota</taxon>
        <taxon>Betaproteobacteria</taxon>
        <taxon>Nitrosomonadales</taxon>
        <taxon>Sterolibacteriaceae</taxon>
        <taxon>Candidatus Nitricoxidivorans</taxon>
    </lineage>
</organism>
<gene>
    <name evidence="2" type="ORF">OHM77_01940</name>
</gene>
<dbReference type="InterPro" id="IPR009953">
    <property type="entry name" value="DRA_trans"/>
</dbReference>
<sequence>MTELNAEPPPPSASDKAPGVCHSPDNPAPSLPSWARLPINRCNLPAVILGSVTFQRHPTALRLDGVEELHAGLFALLDREDDAHERARLFREGLAAHFCLDSLEDAGLDAHTHKRAKANWLRMLRGWSFDSDSREGAALKGWVESRFGLVPRFHIDPLRDFTGPAWHRYESMRAAGVSGTNAIEGQLDLLYAWCQREFARLGAQPRLTLYRGINRIDEHEVLSGNGRRQVVLFNNLASFTSSRERAGEFGDWIIEADVPTAKVFFHCGLTPGVLKGEGEHLVIGGAYEVAVGTL</sequence>
<dbReference type="KEGG" id="npv:OHM77_01940"/>
<dbReference type="GO" id="GO:0030701">
    <property type="term" value="F:NAD+-dinitrogen-reductase ADP-D-ribosyltransferase activity"/>
    <property type="evidence" value="ECO:0007669"/>
    <property type="project" value="InterPro"/>
</dbReference>
<dbReference type="EMBL" id="CP107246">
    <property type="protein sequence ID" value="WIM06076.1"/>
    <property type="molecule type" value="Genomic_DNA"/>
</dbReference>
<protein>
    <submittedName>
        <fullName evidence="2">NAD(+)--dinitrogen-reductase ADP-D-ribosyltransferase</fullName>
    </submittedName>
</protein>
<reference evidence="2" key="1">
    <citation type="journal article" date="2023" name="Nat. Microbiol.">
        <title>Enrichment and characterization of a nitric oxide-reducing microbial community in a continuous bioreactor.</title>
        <authorList>
            <person name="Garrido-Amador P."/>
            <person name="Stortenbeker N."/>
            <person name="Wessels H.J.C.T."/>
            <person name="Speth D.R."/>
            <person name="Garcia-Heredia I."/>
            <person name="Kartal B."/>
        </authorList>
    </citation>
    <scope>NUCLEOTIDE SEQUENCE</scope>
    <source>
        <strain evidence="2">MAG1</strain>
    </source>
</reference>
<dbReference type="AlphaFoldDB" id="A0AA49J021"/>
<feature type="region of interest" description="Disordered" evidence="1">
    <location>
        <begin position="1"/>
        <end position="25"/>
    </location>
</feature>
<accession>A0AA49J021</accession>
<dbReference type="Pfam" id="PF07357">
    <property type="entry name" value="DRAT"/>
    <property type="match status" value="1"/>
</dbReference>